<dbReference type="InterPro" id="IPR011047">
    <property type="entry name" value="Quinoprotein_ADH-like_sf"/>
</dbReference>
<dbReference type="GO" id="GO:0032040">
    <property type="term" value="C:small-subunit processome"/>
    <property type="evidence" value="ECO:0007669"/>
    <property type="project" value="TreeGrafter"/>
</dbReference>
<dbReference type="SUPFAM" id="SSF50998">
    <property type="entry name" value="Quinoprotein alcohol dehydrogenase-like"/>
    <property type="match status" value="1"/>
</dbReference>
<gene>
    <name evidence="10" type="ORF">MOQ_008131</name>
</gene>
<dbReference type="Pfam" id="PF00400">
    <property type="entry name" value="WD40"/>
    <property type="match status" value="1"/>
</dbReference>
<evidence type="ECO:0000256" key="4">
    <source>
        <dbReference type="ARBA" id="ARBA00022980"/>
    </source>
</evidence>
<comment type="similarity">
    <text evidence="6">Belongs to the WD repeat WDR3/UTP12 family.</text>
</comment>
<dbReference type="GO" id="GO:0034388">
    <property type="term" value="C:Pwp2p-containing subcomplex of 90S preribosome"/>
    <property type="evidence" value="ECO:0007669"/>
    <property type="project" value="TreeGrafter"/>
</dbReference>
<dbReference type="InterPro" id="IPR015943">
    <property type="entry name" value="WD40/YVTN_repeat-like_dom_sf"/>
</dbReference>
<comment type="caution">
    <text evidence="10">The sequence shown here is derived from an EMBL/GenBank/DDBJ whole genome shotgun (WGS) entry which is preliminary data.</text>
</comment>
<evidence type="ECO:0000256" key="2">
    <source>
        <dbReference type="ARBA" id="ARBA00022574"/>
    </source>
</evidence>
<dbReference type="GO" id="GO:0030515">
    <property type="term" value="F:snoRNA binding"/>
    <property type="evidence" value="ECO:0007669"/>
    <property type="project" value="TreeGrafter"/>
</dbReference>
<feature type="repeat" description="WD" evidence="7">
    <location>
        <begin position="756"/>
        <end position="787"/>
    </location>
</feature>
<evidence type="ECO:0000313" key="10">
    <source>
        <dbReference type="EMBL" id="EKF28135.1"/>
    </source>
</evidence>
<keyword evidence="5" id="KW-0539">Nucleus</keyword>
<dbReference type="InterPro" id="IPR007148">
    <property type="entry name" value="SSU_processome_Utp12"/>
</dbReference>
<sequence>LLLFFSFFFGFSNRFFVFSQLYICTHTHTEREVTMVGKTYLRYVVGPQGGAVASNASLTLCSVVAPSSYVDLATHHGSNSGSRIGLRHRSRQQTAVASAVVFVASLEAVRVYSVRSGTLQHTLIPAEAKMPLEVTAICVLSLESSTTGQSSLERDGWMLLVGYHNGHVAVFSCGPTNNYGLPLCRFYALGHKVDTSVLALAAGSQRAYMCSGGQDTDLTVWDLVTQEASFRLRGHRGGIVGIEFVPQKEDRFVVTGAADGLVKVWDIVLRQCVQTLVASDAQVSSLRMDSAGRRLYCGLRESQLKVFNTEALLKADDMHGDDAGTTMTMIAVVVEHGGIQRKLQKPVTSLSFSHDGAFLLATTSKTVEIFRILTREEVRKKVSRKRKRCAAKKDGGEGTYGGYDNEEEEEEVGAKNSRREPNKVPEEITNGTGPNAGSASGAPAAASATEEVVLLRTFFMDQKVRSACFIPPTSGGFRDADRLHVAIAFNNNNVCTYTTALTTTELSGGATWTLEDLKPRQTMEQRGHQSDIRQLTFVEDDTTLLSMSAEKLMMWNVSIKAQQGDTEVGEPHDFYDAKEANVQHADATGVLTCTGHVAVDGAVTMAAISSSLCCVGLQDGSILMVDLPASSVVFTEPDVHVGGVRHVARRPDSSGFVSVGFDRRLIVWTLALLKQSSDNSQKKINNDNKDNNNNNNKDNHVNSNAAPQLLQSMEVELTEAPLFLALSPDNRFVAVGLQNTNIQLFFADTMKPYLSLFGHKLPPTAVAFSSDGTLVASVGMDKSLRFWGTDFGDCHRAIHAHDDYVTQVEFLRDTHQLLTVSLDGSVKHWDGDNWTMIQMFRQHQRGVWTVAATANGTCLATAGVDKCIRCFLRTQDIVFPAEEEERMAQEAMDEEAAKRVAMQTLEQQNPEVAVAGQQTTTAAAAAEKIMEALDLVSVELQRRENAEDLTPPHPLLVNKTVWEYLWSVIESVRPSEVRHALSSLTSTHVDALLNYLEEMLRERAVLNYEIAAKIVLALVAAPPGVAGVGNRTRAAIAGEISEAHGARRLHALRHMIAEGLDHAVGRMDYNIAGLQFVRHAIEEKEKTRFFDLSKIQGHRKKYHSRVITSGNDNKQE</sequence>
<keyword evidence="4" id="KW-0687">Ribonucleoprotein</keyword>
<evidence type="ECO:0000256" key="3">
    <source>
        <dbReference type="ARBA" id="ARBA00022737"/>
    </source>
</evidence>
<accession>K2MLU5</accession>
<organism evidence="10 11">
    <name type="scientific">Trypanosoma cruzi marinkellei</name>
    <dbReference type="NCBI Taxonomy" id="85056"/>
    <lineage>
        <taxon>Eukaryota</taxon>
        <taxon>Discoba</taxon>
        <taxon>Euglenozoa</taxon>
        <taxon>Kinetoplastea</taxon>
        <taxon>Metakinetoplastina</taxon>
        <taxon>Trypanosomatida</taxon>
        <taxon>Trypanosomatidae</taxon>
        <taxon>Trypanosoma</taxon>
        <taxon>Schizotrypanum</taxon>
    </lineage>
</organism>
<dbReference type="InterPro" id="IPR019775">
    <property type="entry name" value="WD40_repeat_CS"/>
</dbReference>
<dbReference type="InterPro" id="IPR051570">
    <property type="entry name" value="TBC1_cilium_biogenesis"/>
</dbReference>
<dbReference type="SMART" id="SM00320">
    <property type="entry name" value="WD40"/>
    <property type="match status" value="12"/>
</dbReference>
<feature type="compositionally biased region" description="Low complexity" evidence="8">
    <location>
        <begin position="691"/>
        <end position="703"/>
    </location>
</feature>
<dbReference type="AlphaFoldDB" id="K2MLU5"/>
<keyword evidence="11" id="KW-1185">Reference proteome</keyword>
<name>K2MLU5_TRYCR</name>
<dbReference type="InterPro" id="IPR001680">
    <property type="entry name" value="WD40_rpt"/>
</dbReference>
<evidence type="ECO:0000259" key="9">
    <source>
        <dbReference type="Pfam" id="PF04003"/>
    </source>
</evidence>
<comment type="subcellular location">
    <subcellularLocation>
        <location evidence="1">Nucleus</location>
        <location evidence="1">Nucleolus</location>
    </subcellularLocation>
</comment>
<evidence type="ECO:0000256" key="1">
    <source>
        <dbReference type="ARBA" id="ARBA00004604"/>
    </source>
</evidence>
<evidence type="ECO:0000256" key="6">
    <source>
        <dbReference type="ARBA" id="ARBA00038229"/>
    </source>
</evidence>
<keyword evidence="3" id="KW-0677">Repeat</keyword>
<evidence type="ECO:0000256" key="8">
    <source>
        <dbReference type="SAM" id="MobiDB-lite"/>
    </source>
</evidence>
<feature type="region of interest" description="Disordered" evidence="8">
    <location>
        <begin position="679"/>
        <end position="703"/>
    </location>
</feature>
<dbReference type="GO" id="GO:0005840">
    <property type="term" value="C:ribosome"/>
    <property type="evidence" value="ECO:0007669"/>
    <property type="project" value="UniProtKB-KW"/>
</dbReference>
<proteinExistence type="inferred from homology"/>
<protein>
    <recommendedName>
        <fullName evidence="9">Small-subunit processome Utp12 domain-containing protein</fullName>
    </recommendedName>
</protein>
<feature type="compositionally biased region" description="Low complexity" evidence="8">
    <location>
        <begin position="430"/>
        <end position="443"/>
    </location>
</feature>
<feature type="domain" description="Small-subunit processome Utp12" evidence="9">
    <location>
        <begin position="963"/>
        <end position="1078"/>
    </location>
</feature>
<dbReference type="EMBL" id="AHKC01016676">
    <property type="protein sequence ID" value="EKF28135.1"/>
    <property type="molecule type" value="Genomic_DNA"/>
</dbReference>
<keyword evidence="4" id="KW-0689">Ribosomal protein</keyword>
<dbReference type="Pfam" id="PF04003">
    <property type="entry name" value="Utp12"/>
    <property type="match status" value="1"/>
</dbReference>
<dbReference type="PANTHER" id="PTHR19853:SF0">
    <property type="entry name" value="WD REPEAT-CONTAINING PROTEIN 3"/>
    <property type="match status" value="1"/>
</dbReference>
<dbReference type="PROSITE" id="PS50082">
    <property type="entry name" value="WD_REPEATS_2"/>
    <property type="match status" value="3"/>
</dbReference>
<dbReference type="Pfam" id="PF25172">
    <property type="entry name" value="Beta-prop_WDR3_2nd"/>
    <property type="match status" value="1"/>
</dbReference>
<dbReference type="PROSITE" id="PS50294">
    <property type="entry name" value="WD_REPEATS_REGION"/>
    <property type="match status" value="3"/>
</dbReference>
<evidence type="ECO:0000256" key="5">
    <source>
        <dbReference type="ARBA" id="ARBA00023242"/>
    </source>
</evidence>
<evidence type="ECO:0000313" key="11">
    <source>
        <dbReference type="Proteomes" id="UP000007350"/>
    </source>
</evidence>
<evidence type="ECO:0000256" key="7">
    <source>
        <dbReference type="PROSITE-ProRule" id="PRU00221"/>
    </source>
</evidence>
<feature type="compositionally biased region" description="Basic and acidic residues" evidence="8">
    <location>
        <begin position="680"/>
        <end position="690"/>
    </location>
</feature>
<dbReference type="InterPro" id="IPR036322">
    <property type="entry name" value="WD40_repeat_dom_sf"/>
</dbReference>
<feature type="non-terminal residue" evidence="10">
    <location>
        <position position="1"/>
    </location>
</feature>
<feature type="repeat" description="WD" evidence="7">
    <location>
        <begin position="798"/>
        <end position="830"/>
    </location>
</feature>
<dbReference type="Proteomes" id="UP000007350">
    <property type="component" value="Unassembled WGS sequence"/>
</dbReference>
<reference evidence="10 11" key="1">
    <citation type="journal article" date="2012" name="BMC Genomics">
        <title>Comparative genomic analysis of human infective Trypanosoma cruzi lineages with the bat-restricted subspecies T. cruzi marinkellei.</title>
        <authorList>
            <person name="Franzen O."/>
            <person name="Talavera-Lopez C."/>
            <person name="Ochaya S."/>
            <person name="Butler C.E."/>
            <person name="Messenger L.A."/>
            <person name="Lewis M.D."/>
            <person name="Llewellyn M.S."/>
            <person name="Marinkelle C.J."/>
            <person name="Tyler K.M."/>
            <person name="Miles M.A."/>
            <person name="Andersson B."/>
        </authorList>
    </citation>
    <scope>NUCLEOTIDE SEQUENCE [LARGE SCALE GENOMIC DNA]</scope>
    <source>
        <strain evidence="10 11">B7</strain>
    </source>
</reference>
<dbReference type="Gene3D" id="2.130.10.10">
    <property type="entry name" value="YVTN repeat-like/Quinoprotein amine dehydrogenase"/>
    <property type="match status" value="4"/>
</dbReference>
<feature type="repeat" description="WD" evidence="7">
    <location>
        <begin position="232"/>
        <end position="275"/>
    </location>
</feature>
<dbReference type="OrthoDB" id="407922at2759"/>
<dbReference type="GO" id="GO:0030490">
    <property type="term" value="P:maturation of SSU-rRNA"/>
    <property type="evidence" value="ECO:0007669"/>
    <property type="project" value="TreeGrafter"/>
</dbReference>
<keyword evidence="2 7" id="KW-0853">WD repeat</keyword>
<feature type="region of interest" description="Disordered" evidence="8">
    <location>
        <begin position="383"/>
        <end position="443"/>
    </location>
</feature>
<dbReference type="SUPFAM" id="SSF50978">
    <property type="entry name" value="WD40 repeat-like"/>
    <property type="match status" value="1"/>
</dbReference>
<dbReference type="PROSITE" id="PS00678">
    <property type="entry name" value="WD_REPEATS_1"/>
    <property type="match status" value="1"/>
</dbReference>
<feature type="compositionally biased region" description="Basic and acidic residues" evidence="8">
    <location>
        <begin position="417"/>
        <end position="426"/>
    </location>
</feature>
<dbReference type="PANTHER" id="PTHR19853">
    <property type="entry name" value="WD REPEAT CONTAINING PROTEIN 3 WDR3"/>
    <property type="match status" value="1"/>
</dbReference>